<gene>
    <name evidence="6" type="ORF">OsJ_14088</name>
</gene>
<protein>
    <recommendedName>
        <fullName evidence="5">Glycosyltransferase</fullName>
        <ecNumber evidence="5">2.4.1.-</ecNumber>
    </recommendedName>
</protein>
<evidence type="ECO:0000313" key="6">
    <source>
        <dbReference type="EMBL" id="EAZ30030.1"/>
    </source>
</evidence>
<organism evidence="6">
    <name type="scientific">Oryza sativa subsp. japonica</name>
    <name type="common">Rice</name>
    <dbReference type="NCBI Taxonomy" id="39947"/>
    <lineage>
        <taxon>Eukaryota</taxon>
        <taxon>Viridiplantae</taxon>
        <taxon>Streptophyta</taxon>
        <taxon>Embryophyta</taxon>
        <taxon>Tracheophyta</taxon>
        <taxon>Spermatophyta</taxon>
        <taxon>Magnoliopsida</taxon>
        <taxon>Liliopsida</taxon>
        <taxon>Poales</taxon>
        <taxon>Poaceae</taxon>
        <taxon>BOP clade</taxon>
        <taxon>Oryzoideae</taxon>
        <taxon>Oryzeae</taxon>
        <taxon>Oryzinae</taxon>
        <taxon>Oryza</taxon>
        <taxon>Oryza sativa</taxon>
    </lineage>
</organism>
<reference evidence="6" key="1">
    <citation type="journal article" date="2005" name="PLoS Biol.">
        <title>The genomes of Oryza sativa: a history of duplications.</title>
        <authorList>
            <person name="Yu J."/>
            <person name="Wang J."/>
            <person name="Lin W."/>
            <person name="Li S."/>
            <person name="Li H."/>
            <person name="Zhou J."/>
            <person name="Ni P."/>
            <person name="Dong W."/>
            <person name="Hu S."/>
            <person name="Zeng C."/>
            <person name="Zhang J."/>
            <person name="Zhang Y."/>
            <person name="Li R."/>
            <person name="Xu Z."/>
            <person name="Li S."/>
            <person name="Li X."/>
            <person name="Zheng H."/>
            <person name="Cong L."/>
            <person name="Lin L."/>
            <person name="Yin J."/>
            <person name="Geng J."/>
            <person name="Li G."/>
            <person name="Shi J."/>
            <person name="Liu J."/>
            <person name="Lv H."/>
            <person name="Li J."/>
            <person name="Wang J."/>
            <person name="Deng Y."/>
            <person name="Ran L."/>
            <person name="Shi X."/>
            <person name="Wang X."/>
            <person name="Wu Q."/>
            <person name="Li C."/>
            <person name="Ren X."/>
            <person name="Wang J."/>
            <person name="Wang X."/>
            <person name="Li D."/>
            <person name="Liu D."/>
            <person name="Zhang X."/>
            <person name="Ji Z."/>
            <person name="Zhao W."/>
            <person name="Sun Y."/>
            <person name="Zhang Z."/>
            <person name="Bao J."/>
            <person name="Han Y."/>
            <person name="Dong L."/>
            <person name="Ji J."/>
            <person name="Chen P."/>
            <person name="Wu S."/>
            <person name="Liu J."/>
            <person name="Xiao Y."/>
            <person name="Bu D."/>
            <person name="Tan J."/>
            <person name="Yang L."/>
            <person name="Ye C."/>
            <person name="Zhang J."/>
            <person name="Xu J."/>
            <person name="Zhou Y."/>
            <person name="Yu Y."/>
            <person name="Zhang B."/>
            <person name="Zhuang S."/>
            <person name="Wei H."/>
            <person name="Liu B."/>
            <person name="Lei M."/>
            <person name="Yu H."/>
            <person name="Li Y."/>
            <person name="Xu H."/>
            <person name="Wei S."/>
            <person name="He X."/>
            <person name="Fang L."/>
            <person name="Zhang Z."/>
            <person name="Zhang Y."/>
            <person name="Huang X."/>
            <person name="Su Z."/>
            <person name="Tong W."/>
            <person name="Li J."/>
            <person name="Tong Z."/>
            <person name="Li S."/>
            <person name="Ye J."/>
            <person name="Wang L."/>
            <person name="Fang L."/>
            <person name="Lei T."/>
            <person name="Chen C."/>
            <person name="Chen H."/>
            <person name="Xu Z."/>
            <person name="Li H."/>
            <person name="Huang H."/>
            <person name="Zhang F."/>
            <person name="Xu H."/>
            <person name="Li N."/>
            <person name="Zhao C."/>
            <person name="Li S."/>
            <person name="Dong L."/>
            <person name="Huang Y."/>
            <person name="Li L."/>
            <person name="Xi Y."/>
            <person name="Qi Q."/>
            <person name="Li W."/>
            <person name="Zhang B."/>
            <person name="Hu W."/>
            <person name="Zhang Y."/>
            <person name="Tian X."/>
            <person name="Jiao Y."/>
            <person name="Liang X."/>
            <person name="Jin J."/>
            <person name="Gao L."/>
            <person name="Zheng W."/>
            <person name="Hao B."/>
            <person name="Liu S."/>
            <person name="Wang W."/>
            <person name="Yuan L."/>
            <person name="Cao M."/>
            <person name="McDermott J."/>
            <person name="Samudrala R."/>
            <person name="Wang J."/>
            <person name="Wong G.K."/>
            <person name="Yang H."/>
        </authorList>
    </citation>
    <scope>NUCLEOTIDE SEQUENCE [LARGE SCALE GENOMIC DNA]</scope>
</reference>
<dbReference type="InterPro" id="IPR002213">
    <property type="entry name" value="UDP_glucos_trans"/>
</dbReference>
<sequence length="436" mass="47084">MTAATSKNVVVLFPFPGHGHLAAFLSFAGVLHRALPDVAITLVSTPRNVASLRRATSAGHDSFLLHELPFVPADHGLPAGWESSDGVPHNRFPDFLEALEVLQPAFDDFVAGATAAGNVAVCVVSDPFLAWTVTVARRRGCAHAFFVSCGAFGSAVVHSLWSHLPIRPDEAGRILLPEYPDVVIHRSQVSSNVLNPPTAVKHRVEAFFGRQIQLGYKTDALLINTVEDFEPTGLRHAPANLQAPEHMAELAAALEATGRPFVWAVKPPDGHNINGEIQPKWLPDGFEERVTATKKGLLLHGWAPQVGILAHHSTGAFLSHCGWNSVLESMTHGVPIIGWPLAGDQYYNAKMLDEEWGVCLRVEGARGDMDMSAIIVDKATLVAVVETVMSPTAKAAEMRQRARAIKEIMEAAREGGHGSSANQALEEFFKTMKLNG</sequence>
<reference evidence="6" key="2">
    <citation type="submission" date="2008-12" db="EMBL/GenBank/DDBJ databases">
        <title>Improved gene annotation of the rice (Oryza sativa) genomes.</title>
        <authorList>
            <person name="Wang J."/>
            <person name="Li R."/>
            <person name="Fan W."/>
            <person name="Huang Q."/>
            <person name="Zhang J."/>
            <person name="Zhou Y."/>
            <person name="Hu Y."/>
            <person name="Zi S."/>
            <person name="Li J."/>
            <person name="Ni P."/>
            <person name="Zheng H."/>
            <person name="Zhang Y."/>
            <person name="Zhao M."/>
            <person name="Hao Q."/>
            <person name="McDermott J."/>
            <person name="Samudrala R."/>
            <person name="Kristiansen K."/>
            <person name="Wong G.K.-S."/>
        </authorList>
    </citation>
    <scope>NUCLEOTIDE SEQUENCE</scope>
</reference>
<keyword evidence="3 4" id="KW-0808">Transferase</keyword>
<comment type="similarity">
    <text evidence="1 4">Belongs to the UDP-glycosyltransferase family.</text>
</comment>
<keyword evidence="2 4" id="KW-0328">Glycosyltransferase</keyword>
<evidence type="ECO:0000256" key="5">
    <source>
        <dbReference type="RuleBase" id="RU362057"/>
    </source>
</evidence>
<evidence type="ECO:0000256" key="3">
    <source>
        <dbReference type="ARBA" id="ARBA00022679"/>
    </source>
</evidence>
<evidence type="ECO:0000256" key="4">
    <source>
        <dbReference type="RuleBase" id="RU003718"/>
    </source>
</evidence>
<name>A3ARU1_ORYSJ</name>
<dbReference type="PANTHER" id="PTHR48047">
    <property type="entry name" value="GLYCOSYLTRANSFERASE"/>
    <property type="match status" value="1"/>
</dbReference>
<accession>A3ARU1</accession>
<dbReference type="EMBL" id="CM000141">
    <property type="protein sequence ID" value="EAZ30030.1"/>
    <property type="molecule type" value="Genomic_DNA"/>
</dbReference>
<dbReference type="SUPFAM" id="SSF53756">
    <property type="entry name" value="UDP-Glycosyltransferase/glycogen phosphorylase"/>
    <property type="match status" value="1"/>
</dbReference>
<dbReference type="PROSITE" id="PS00375">
    <property type="entry name" value="UDPGT"/>
    <property type="match status" value="1"/>
</dbReference>
<dbReference type="GO" id="GO:0008194">
    <property type="term" value="F:UDP-glycosyltransferase activity"/>
    <property type="evidence" value="ECO:0007669"/>
    <property type="project" value="InterPro"/>
</dbReference>
<dbReference type="Proteomes" id="UP000007752">
    <property type="component" value="Chromosome 4"/>
</dbReference>
<evidence type="ECO:0000256" key="2">
    <source>
        <dbReference type="ARBA" id="ARBA00022676"/>
    </source>
</evidence>
<proteinExistence type="inferred from homology"/>
<dbReference type="AlphaFoldDB" id="A3ARU1"/>
<dbReference type="Gene3D" id="3.40.50.2000">
    <property type="entry name" value="Glycogen Phosphorylase B"/>
    <property type="match status" value="2"/>
</dbReference>
<evidence type="ECO:0000256" key="1">
    <source>
        <dbReference type="ARBA" id="ARBA00009995"/>
    </source>
</evidence>
<dbReference type="InterPro" id="IPR035595">
    <property type="entry name" value="UDP_glycos_trans_CS"/>
</dbReference>
<dbReference type="CDD" id="cd03784">
    <property type="entry name" value="GT1_Gtf-like"/>
    <property type="match status" value="1"/>
</dbReference>
<dbReference type="FunFam" id="3.40.50.2000:FF:000060">
    <property type="entry name" value="Glycosyltransferase"/>
    <property type="match status" value="1"/>
</dbReference>
<dbReference type="FunFam" id="3.40.50.2000:FF:000103">
    <property type="entry name" value="Glycosyltransferase"/>
    <property type="match status" value="1"/>
</dbReference>
<dbReference type="PANTHER" id="PTHR48047:SF188">
    <property type="entry name" value="GLYCOSYLTRANSFERASE"/>
    <property type="match status" value="1"/>
</dbReference>
<dbReference type="Pfam" id="PF00201">
    <property type="entry name" value="UDPGT"/>
    <property type="match status" value="1"/>
</dbReference>
<dbReference type="EC" id="2.4.1.-" evidence="5"/>